<dbReference type="Proteomes" id="UP000269721">
    <property type="component" value="Unassembled WGS sequence"/>
</dbReference>
<evidence type="ECO:0000313" key="1">
    <source>
        <dbReference type="EMBL" id="RKO94155.1"/>
    </source>
</evidence>
<gene>
    <name evidence="1" type="ORF">BDK51DRAFT_30118</name>
</gene>
<evidence type="ECO:0000313" key="2">
    <source>
        <dbReference type="Proteomes" id="UP000269721"/>
    </source>
</evidence>
<keyword evidence="2" id="KW-1185">Reference proteome</keyword>
<accession>A0A4P9WPB2</accession>
<reference evidence="2" key="1">
    <citation type="journal article" date="2018" name="Nat. Microbiol.">
        <title>Leveraging single-cell genomics to expand the fungal tree of life.</title>
        <authorList>
            <person name="Ahrendt S.R."/>
            <person name="Quandt C.A."/>
            <person name="Ciobanu D."/>
            <person name="Clum A."/>
            <person name="Salamov A."/>
            <person name="Andreopoulos B."/>
            <person name="Cheng J.F."/>
            <person name="Woyke T."/>
            <person name="Pelin A."/>
            <person name="Henrissat B."/>
            <person name="Reynolds N.K."/>
            <person name="Benny G.L."/>
            <person name="Smith M.E."/>
            <person name="James T.Y."/>
            <person name="Grigoriev I.V."/>
        </authorList>
    </citation>
    <scope>NUCLEOTIDE SEQUENCE [LARGE SCALE GENOMIC DNA]</scope>
</reference>
<protein>
    <submittedName>
        <fullName evidence="1">Uncharacterized protein</fullName>
    </submittedName>
</protein>
<sequence length="358" mass="40011">MVHLMGSAMPVTCKVTSYWAAEGICRSNAAETGQKAGNAIRLGTGEESSGTLLQDMELRSNRAKVDAAPELPATTNFVGTAQTIRAVVLKIRLIFTYEEMQSNDHQDMTAACCFLNGDRSQQRAGDRQLASLYHCLCTVSTLERVWRCPLMQAPREATTSVKGFLHHGSLHLPPGLAIIILSSTDLQTDIPLKSSHYKDEEAKGVKRRDAARRTRKKKTNVIQPWLQFFKAESARLSTKIFFDWELWIRKELDIQLCILELEKNFKGTQKALDAAASRSITIWEEYVGIYQAPPLSTLKFGRTLQIVSHDIPAPFAPPFLAFFQPPPFANEWELQGRDRTMKDANIPNSGASEEGLVE</sequence>
<dbReference type="AlphaFoldDB" id="A0A4P9WPB2"/>
<organism evidence="1 2">
    <name type="scientific">Blyttiomyces helicus</name>
    <dbReference type="NCBI Taxonomy" id="388810"/>
    <lineage>
        <taxon>Eukaryota</taxon>
        <taxon>Fungi</taxon>
        <taxon>Fungi incertae sedis</taxon>
        <taxon>Chytridiomycota</taxon>
        <taxon>Chytridiomycota incertae sedis</taxon>
        <taxon>Chytridiomycetes</taxon>
        <taxon>Chytridiomycetes incertae sedis</taxon>
        <taxon>Blyttiomyces</taxon>
    </lineage>
</organism>
<dbReference type="EMBL" id="KZ993990">
    <property type="protein sequence ID" value="RKO94155.1"/>
    <property type="molecule type" value="Genomic_DNA"/>
</dbReference>
<proteinExistence type="predicted"/>
<name>A0A4P9WPB2_9FUNG</name>